<gene>
    <name evidence="1" type="ORF">U472_12170</name>
</gene>
<evidence type="ECO:0000313" key="1">
    <source>
        <dbReference type="EMBL" id="OCL26720.1"/>
    </source>
</evidence>
<reference evidence="1 2" key="2">
    <citation type="submission" date="2016-08" db="EMBL/GenBank/DDBJ databases">
        <title>Orenia metallireducens sp. nov. strain Z6, a Novel Metal-reducing Firmicute from the Deep Subsurface.</title>
        <authorList>
            <person name="Maxim B.I."/>
            <person name="Kenneth K."/>
            <person name="Flynn T.M."/>
            <person name="Oloughlin E.J."/>
            <person name="Locke R.A."/>
            <person name="Weber J.R."/>
            <person name="Egan S.M."/>
            <person name="Mackie R.I."/>
            <person name="Cann I.K."/>
        </authorList>
    </citation>
    <scope>NUCLEOTIDE SEQUENCE [LARGE SCALE GENOMIC DNA]</scope>
    <source>
        <strain evidence="1 2">Z6</strain>
    </source>
</reference>
<dbReference type="Proteomes" id="UP000093514">
    <property type="component" value="Unassembled WGS sequence"/>
</dbReference>
<dbReference type="AlphaFoldDB" id="A0A1C0A935"/>
<keyword evidence="2" id="KW-1185">Reference proteome</keyword>
<protein>
    <submittedName>
        <fullName evidence="1">Uncharacterized protein</fullName>
    </submittedName>
</protein>
<proteinExistence type="predicted"/>
<organism evidence="1 2">
    <name type="scientific">Orenia metallireducens</name>
    <dbReference type="NCBI Taxonomy" id="1413210"/>
    <lineage>
        <taxon>Bacteria</taxon>
        <taxon>Bacillati</taxon>
        <taxon>Bacillota</taxon>
        <taxon>Clostridia</taxon>
        <taxon>Halanaerobiales</taxon>
        <taxon>Halobacteroidaceae</taxon>
        <taxon>Orenia</taxon>
    </lineage>
</organism>
<comment type="caution">
    <text evidence="1">The sequence shown here is derived from an EMBL/GenBank/DDBJ whole genome shotgun (WGS) entry which is preliminary data.</text>
</comment>
<sequence>MKARLTYVRMVALIRSWSVYGDVAKLRDVIRHFAKWKFCGLIKNKKHIVFRDRCCKNNIFALNLSPND</sequence>
<dbReference type="EMBL" id="LWDV01000009">
    <property type="protein sequence ID" value="OCL26720.1"/>
    <property type="molecule type" value="Genomic_DNA"/>
</dbReference>
<evidence type="ECO:0000313" key="2">
    <source>
        <dbReference type="Proteomes" id="UP000093514"/>
    </source>
</evidence>
<accession>A0A1C0A935</accession>
<name>A0A1C0A935_9FIRM</name>
<reference evidence="2" key="1">
    <citation type="submission" date="2016-07" db="EMBL/GenBank/DDBJ databases">
        <authorList>
            <person name="Florea S."/>
            <person name="Webb J.S."/>
            <person name="Jaromczyk J."/>
            <person name="Schardl C.L."/>
        </authorList>
    </citation>
    <scope>NUCLEOTIDE SEQUENCE [LARGE SCALE GENOMIC DNA]</scope>
    <source>
        <strain evidence="2">Z6</strain>
    </source>
</reference>